<dbReference type="SMART" id="SM00895">
    <property type="entry name" value="FCD"/>
    <property type="match status" value="1"/>
</dbReference>
<dbReference type="Pfam" id="PF00392">
    <property type="entry name" value="GntR"/>
    <property type="match status" value="1"/>
</dbReference>
<dbReference type="InterPro" id="IPR011711">
    <property type="entry name" value="GntR_C"/>
</dbReference>
<accession>A0A6L7G9K9</accession>
<keyword evidence="2" id="KW-0238">DNA-binding</keyword>
<keyword evidence="3" id="KW-0804">Transcription</keyword>
<dbReference type="InterPro" id="IPR008920">
    <property type="entry name" value="TF_FadR/GntR_C"/>
</dbReference>
<proteinExistence type="predicted"/>
<dbReference type="GO" id="GO:0003700">
    <property type="term" value="F:DNA-binding transcription factor activity"/>
    <property type="evidence" value="ECO:0007669"/>
    <property type="project" value="InterPro"/>
</dbReference>
<dbReference type="AlphaFoldDB" id="A0A6L7G9K9"/>
<dbReference type="CDD" id="cd07377">
    <property type="entry name" value="WHTH_GntR"/>
    <property type="match status" value="1"/>
</dbReference>
<dbReference type="InterPro" id="IPR000524">
    <property type="entry name" value="Tscrpt_reg_HTH_GntR"/>
</dbReference>
<dbReference type="RefSeq" id="WP_160896477.1">
    <property type="nucleotide sequence ID" value="NZ_WUMU01000026.1"/>
</dbReference>
<dbReference type="GO" id="GO:0003677">
    <property type="term" value="F:DNA binding"/>
    <property type="evidence" value="ECO:0007669"/>
    <property type="project" value="UniProtKB-KW"/>
</dbReference>
<dbReference type="Gene3D" id="1.20.120.530">
    <property type="entry name" value="GntR ligand-binding domain-like"/>
    <property type="match status" value="1"/>
</dbReference>
<keyword evidence="6" id="KW-1185">Reference proteome</keyword>
<dbReference type="Pfam" id="PF07729">
    <property type="entry name" value="FCD"/>
    <property type="match status" value="1"/>
</dbReference>
<dbReference type="Gene3D" id="1.10.10.10">
    <property type="entry name" value="Winged helix-like DNA-binding domain superfamily/Winged helix DNA-binding domain"/>
    <property type="match status" value="1"/>
</dbReference>
<dbReference type="Proteomes" id="UP000477911">
    <property type="component" value="Unassembled WGS sequence"/>
</dbReference>
<evidence type="ECO:0000259" key="4">
    <source>
        <dbReference type="PROSITE" id="PS50949"/>
    </source>
</evidence>
<dbReference type="InterPro" id="IPR036388">
    <property type="entry name" value="WH-like_DNA-bd_sf"/>
</dbReference>
<name>A0A6L7G9K9_9RHOB</name>
<dbReference type="SUPFAM" id="SSF46785">
    <property type="entry name" value="Winged helix' DNA-binding domain"/>
    <property type="match status" value="1"/>
</dbReference>
<dbReference type="PANTHER" id="PTHR43537:SF5">
    <property type="entry name" value="UXU OPERON TRANSCRIPTIONAL REGULATOR"/>
    <property type="match status" value="1"/>
</dbReference>
<reference evidence="5 6" key="1">
    <citation type="submission" date="2019-12" db="EMBL/GenBank/DDBJ databases">
        <authorList>
            <person name="Li M."/>
        </authorList>
    </citation>
    <scope>NUCLEOTIDE SEQUENCE [LARGE SCALE GENOMIC DNA]</scope>
    <source>
        <strain evidence="5 6">GBMRC 2024</strain>
    </source>
</reference>
<evidence type="ECO:0000256" key="2">
    <source>
        <dbReference type="ARBA" id="ARBA00023125"/>
    </source>
</evidence>
<dbReference type="PANTHER" id="PTHR43537">
    <property type="entry name" value="TRANSCRIPTIONAL REGULATOR, GNTR FAMILY"/>
    <property type="match status" value="1"/>
</dbReference>
<keyword evidence="1" id="KW-0805">Transcription regulation</keyword>
<dbReference type="PROSITE" id="PS50949">
    <property type="entry name" value="HTH_GNTR"/>
    <property type="match status" value="1"/>
</dbReference>
<dbReference type="EMBL" id="WUMU01000026">
    <property type="protein sequence ID" value="MXN20352.1"/>
    <property type="molecule type" value="Genomic_DNA"/>
</dbReference>
<organism evidence="5 6">
    <name type="scientific">Pseudooceanicola albus</name>
    <dbReference type="NCBI Taxonomy" id="2692189"/>
    <lineage>
        <taxon>Bacteria</taxon>
        <taxon>Pseudomonadati</taxon>
        <taxon>Pseudomonadota</taxon>
        <taxon>Alphaproteobacteria</taxon>
        <taxon>Rhodobacterales</taxon>
        <taxon>Paracoccaceae</taxon>
        <taxon>Pseudooceanicola</taxon>
    </lineage>
</organism>
<evidence type="ECO:0000313" key="5">
    <source>
        <dbReference type="EMBL" id="MXN20352.1"/>
    </source>
</evidence>
<feature type="domain" description="HTH gntR-type" evidence="4">
    <location>
        <begin position="17"/>
        <end position="84"/>
    </location>
</feature>
<comment type="caution">
    <text evidence="5">The sequence shown here is derived from an EMBL/GenBank/DDBJ whole genome shotgun (WGS) entry which is preliminary data.</text>
</comment>
<evidence type="ECO:0000256" key="3">
    <source>
        <dbReference type="ARBA" id="ARBA00023163"/>
    </source>
</evidence>
<evidence type="ECO:0000313" key="6">
    <source>
        <dbReference type="Proteomes" id="UP000477911"/>
    </source>
</evidence>
<dbReference type="InterPro" id="IPR036390">
    <property type="entry name" value="WH_DNA-bd_sf"/>
</dbReference>
<gene>
    <name evidence="5" type="ORF">GR170_21155</name>
</gene>
<dbReference type="SMART" id="SM00345">
    <property type="entry name" value="HTH_GNTR"/>
    <property type="match status" value="1"/>
</dbReference>
<dbReference type="SUPFAM" id="SSF48008">
    <property type="entry name" value="GntR ligand-binding domain-like"/>
    <property type="match status" value="1"/>
</dbReference>
<sequence>MQDTALTHIRLDHGKRNTMGEQVFDALREQILTAQLKPGDKLSEQRVGEQLQVSRTPVRDAFRRLHDAEMIEVYPQSGTRVALIDVDRARQAIFIRATLESLAFARGRRPTTDEIEELELLVRRHERQLESGSMIDHFRADMQFHAGLMTAIGMTTVWRTVQYCAADMVRVQFLIGPDLAHLRNIVEDHRAVLEALERGDLPEVERRMREHLEASATDLEGLAQSSPDYFTRPAV</sequence>
<evidence type="ECO:0000256" key="1">
    <source>
        <dbReference type="ARBA" id="ARBA00023015"/>
    </source>
</evidence>
<protein>
    <submittedName>
        <fullName evidence="5">GntR family transcriptional regulator</fullName>
    </submittedName>
</protein>